<dbReference type="AlphaFoldDB" id="A0A1G8LV39"/>
<proteinExistence type="predicted"/>
<name>A0A1G8LV39_9FIRM</name>
<accession>A0A1G8LV39</accession>
<dbReference type="EMBL" id="FNCP01000055">
    <property type="protein sequence ID" value="SDI59347.1"/>
    <property type="molecule type" value="Genomic_DNA"/>
</dbReference>
<reference evidence="2" key="1">
    <citation type="submission" date="2016-10" db="EMBL/GenBank/DDBJ databases">
        <authorList>
            <person name="Varghese N."/>
            <person name="Submissions S."/>
        </authorList>
    </citation>
    <scope>NUCLEOTIDE SEQUENCE [LARGE SCALE GENOMIC DNA]</scope>
    <source>
        <strain evidence="2">DSM 8344</strain>
    </source>
</reference>
<evidence type="ECO:0000313" key="1">
    <source>
        <dbReference type="EMBL" id="SDI59347.1"/>
    </source>
</evidence>
<dbReference type="OrthoDB" id="1801665at2"/>
<keyword evidence="2" id="KW-1185">Reference proteome</keyword>
<organism evidence="1 2">
    <name type="scientific">Desulfosporosinus hippei DSM 8344</name>
    <dbReference type="NCBI Taxonomy" id="1121419"/>
    <lineage>
        <taxon>Bacteria</taxon>
        <taxon>Bacillati</taxon>
        <taxon>Bacillota</taxon>
        <taxon>Clostridia</taxon>
        <taxon>Eubacteriales</taxon>
        <taxon>Desulfitobacteriaceae</taxon>
        <taxon>Desulfosporosinus</taxon>
    </lineage>
</organism>
<evidence type="ECO:0000313" key="2">
    <source>
        <dbReference type="Proteomes" id="UP000198656"/>
    </source>
</evidence>
<gene>
    <name evidence="1" type="ORF">SAMN05443529_1552</name>
</gene>
<sequence length="85" mass="9535">MGRSVAKSSSAFRIPNTEVKTSRADDTWGIAPGKVGHRQVTSEKPSLTRWSFCVYNTVETYEGIWGVGVPRSTLQENSFRDAVWR</sequence>
<dbReference type="RefSeq" id="WP_092335859.1">
    <property type="nucleotide sequence ID" value="NZ_FNCP01000055.1"/>
</dbReference>
<dbReference type="Proteomes" id="UP000198656">
    <property type="component" value="Unassembled WGS sequence"/>
</dbReference>
<protein>
    <submittedName>
        <fullName evidence="1">Uncharacterized protein</fullName>
    </submittedName>
</protein>